<sequence>MSQESRSSLFIQGTIKMLPLSIAVVPWGILAGSFAIDSGLTPMEGQAFSLILFAGAAQLVAMGMIKAGTTLGALVVTIFFITSRHFLYSVAMRDKISPLPGRWRVVLGFLLTDELFAFCGSQTPKQFKPWYAFGAGLSFYLIWNVATFAGIVAGSTIPNLNELGLEFAVAATFIGIVVPTVKNRPVLVSVFVALVLSVYFAWQQVEGGLVIASVIAMISGYMCERLEGKA</sequence>
<feature type="transmembrane region" description="Helical" evidence="8">
    <location>
        <begin position="48"/>
        <end position="81"/>
    </location>
</feature>
<dbReference type="AlphaFoldDB" id="A0AAV2VU99"/>
<dbReference type="GO" id="GO:1903785">
    <property type="term" value="P:L-valine transmembrane transport"/>
    <property type="evidence" value="ECO:0007669"/>
    <property type="project" value="TreeGrafter"/>
</dbReference>
<keyword evidence="7 8" id="KW-0472">Membrane</keyword>
<evidence type="ECO:0000256" key="4">
    <source>
        <dbReference type="ARBA" id="ARBA00022475"/>
    </source>
</evidence>
<evidence type="ECO:0000256" key="2">
    <source>
        <dbReference type="ARBA" id="ARBA00010735"/>
    </source>
</evidence>
<keyword evidence="6 8" id="KW-1133">Transmembrane helix</keyword>
<evidence type="ECO:0000313" key="10">
    <source>
        <dbReference type="Proteomes" id="UP000018211"/>
    </source>
</evidence>
<feature type="transmembrane region" description="Helical" evidence="8">
    <location>
        <begin position="186"/>
        <end position="202"/>
    </location>
</feature>
<evidence type="ECO:0000256" key="6">
    <source>
        <dbReference type="ARBA" id="ARBA00022989"/>
    </source>
</evidence>
<dbReference type="RefSeq" id="WP_022612611.1">
    <property type="nucleotide sequence ID" value="NZ_LK391965.1"/>
</dbReference>
<dbReference type="GO" id="GO:0005886">
    <property type="term" value="C:plasma membrane"/>
    <property type="evidence" value="ECO:0007669"/>
    <property type="project" value="UniProtKB-SubCell"/>
</dbReference>
<comment type="caution">
    <text evidence="9">The sequence shown here is derived from an EMBL/GenBank/DDBJ whole genome shotgun (WGS) entry which is preliminary data.</text>
</comment>
<proteinExistence type="inferred from homology"/>
<comment type="subcellular location">
    <subcellularLocation>
        <location evidence="1">Cell membrane</location>
        <topology evidence="1">Multi-pass membrane protein</topology>
    </subcellularLocation>
</comment>
<evidence type="ECO:0000256" key="3">
    <source>
        <dbReference type="ARBA" id="ARBA00022448"/>
    </source>
</evidence>
<evidence type="ECO:0000313" key="9">
    <source>
        <dbReference type="EMBL" id="CCO47972.1"/>
    </source>
</evidence>
<dbReference type="InterPro" id="IPR011606">
    <property type="entry name" value="Brnchd-chn_aa_trnsp_permease"/>
</dbReference>
<evidence type="ECO:0000256" key="5">
    <source>
        <dbReference type="ARBA" id="ARBA00022692"/>
    </source>
</evidence>
<dbReference type="Pfam" id="PF03591">
    <property type="entry name" value="AzlC"/>
    <property type="match status" value="1"/>
</dbReference>
<keyword evidence="3" id="KW-0813">Transport</keyword>
<dbReference type="Proteomes" id="UP000018211">
    <property type="component" value="Unassembled WGS sequence"/>
</dbReference>
<evidence type="ECO:0000256" key="1">
    <source>
        <dbReference type="ARBA" id="ARBA00004651"/>
    </source>
</evidence>
<keyword evidence="5 8" id="KW-0812">Transmembrane</keyword>
<protein>
    <submittedName>
        <fullName evidence="9">Branched-chain amino acid permease (Azaleucine resistance)</fullName>
    </submittedName>
</protein>
<comment type="similarity">
    <text evidence="2">Belongs to the AzlC family.</text>
</comment>
<feature type="transmembrane region" description="Helical" evidence="8">
    <location>
        <begin position="17"/>
        <end position="36"/>
    </location>
</feature>
<reference evidence="9 10" key="1">
    <citation type="journal article" date="2013" name="ISME J.">
        <title>Comparative genomics of pathogenic lineages of Vibrio nigripulchritudo identifies virulence-associated traits.</title>
        <authorList>
            <person name="Goudenege D."/>
            <person name="Labreuche Y."/>
            <person name="Krin E."/>
            <person name="Ansquer D."/>
            <person name="Mangenot S."/>
            <person name="Calteau A."/>
            <person name="Medigue C."/>
            <person name="Mazel D."/>
            <person name="Polz M.F."/>
            <person name="Le Roux F."/>
        </authorList>
    </citation>
    <scope>NUCLEOTIDE SEQUENCE [LARGE SCALE GENOMIC DNA]</scope>
    <source>
        <strain evidence="9 10">SOn1</strain>
    </source>
</reference>
<accession>A0AAV2VU99</accession>
<dbReference type="EMBL" id="CAOF01000133">
    <property type="protein sequence ID" value="CCO47972.1"/>
    <property type="molecule type" value="Genomic_DNA"/>
</dbReference>
<keyword evidence="4" id="KW-1003">Cell membrane</keyword>
<feature type="transmembrane region" description="Helical" evidence="8">
    <location>
        <begin position="131"/>
        <end position="157"/>
    </location>
</feature>
<evidence type="ECO:0000256" key="7">
    <source>
        <dbReference type="ARBA" id="ARBA00023136"/>
    </source>
</evidence>
<dbReference type="PANTHER" id="PTHR34979:SF1">
    <property type="entry name" value="INNER MEMBRANE PROTEIN YGAZ"/>
    <property type="match status" value="1"/>
</dbReference>
<gene>
    <name evidence="9" type="ORF">VIBNISOn1_410126</name>
</gene>
<feature type="transmembrane region" description="Helical" evidence="8">
    <location>
        <begin position="163"/>
        <end position="181"/>
    </location>
</feature>
<evidence type="ECO:0000256" key="8">
    <source>
        <dbReference type="SAM" id="Phobius"/>
    </source>
</evidence>
<organism evidence="9 10">
    <name type="scientific">Vibrio nigripulchritudo SOn1</name>
    <dbReference type="NCBI Taxonomy" id="1238450"/>
    <lineage>
        <taxon>Bacteria</taxon>
        <taxon>Pseudomonadati</taxon>
        <taxon>Pseudomonadota</taxon>
        <taxon>Gammaproteobacteria</taxon>
        <taxon>Vibrionales</taxon>
        <taxon>Vibrionaceae</taxon>
        <taxon>Vibrio</taxon>
    </lineage>
</organism>
<name>A0AAV2VU99_9VIBR</name>
<dbReference type="PANTHER" id="PTHR34979">
    <property type="entry name" value="INNER MEMBRANE PROTEIN YGAZ"/>
    <property type="match status" value="1"/>
</dbReference>